<proteinExistence type="predicted"/>
<evidence type="ECO:0000256" key="1">
    <source>
        <dbReference type="SAM" id="SignalP"/>
    </source>
</evidence>
<dbReference type="AlphaFoldDB" id="A0A239CEE0"/>
<feature type="signal peptide" evidence="1">
    <location>
        <begin position="1"/>
        <end position="23"/>
    </location>
</feature>
<dbReference type="Gene3D" id="2.30.30.40">
    <property type="entry name" value="SH3 Domains"/>
    <property type="match status" value="1"/>
</dbReference>
<dbReference type="InterPro" id="IPR003646">
    <property type="entry name" value="SH3-like_bac-type"/>
</dbReference>
<protein>
    <submittedName>
        <fullName evidence="3">SH3 domain-containing protein</fullName>
    </submittedName>
</protein>
<reference evidence="3 4" key="1">
    <citation type="submission" date="2017-06" db="EMBL/GenBank/DDBJ databases">
        <authorList>
            <person name="Kim H.J."/>
            <person name="Triplett B.A."/>
        </authorList>
    </citation>
    <scope>NUCLEOTIDE SEQUENCE [LARGE SCALE GENOMIC DNA]</scope>
    <source>
        <strain evidence="3 4">DSM 11445</strain>
    </source>
</reference>
<dbReference type="SMART" id="SM00287">
    <property type="entry name" value="SH3b"/>
    <property type="match status" value="1"/>
</dbReference>
<evidence type="ECO:0000259" key="2">
    <source>
        <dbReference type="SMART" id="SM00287"/>
    </source>
</evidence>
<feature type="chain" id="PRO_5012308642" evidence="1">
    <location>
        <begin position="24"/>
        <end position="474"/>
    </location>
</feature>
<dbReference type="InterPro" id="IPR029045">
    <property type="entry name" value="ClpP/crotonase-like_dom_sf"/>
</dbReference>
<feature type="domain" description="SH3b" evidence="2">
    <location>
        <begin position="393"/>
        <end position="458"/>
    </location>
</feature>
<dbReference type="OrthoDB" id="5936191at2"/>
<dbReference type="Proteomes" id="UP000198440">
    <property type="component" value="Unassembled WGS sequence"/>
</dbReference>
<dbReference type="Gene3D" id="3.90.226.10">
    <property type="entry name" value="2-enoyl-CoA Hydratase, Chain A, domain 1"/>
    <property type="match status" value="1"/>
</dbReference>
<gene>
    <name evidence="3" type="ORF">SAMN04488078_100692</name>
</gene>
<sequence>MAILRRLLCALMVLLPVTTAAMDAEKRPDLVPRLMQLQSIYSKNWGPERFNEGIRDATVFHLSGRINPGDTDRIREVLQSTWGKLIVIDSPGGSFVEGIALGQYLKGILESQDPDIYGIFVLRDGPCLSACALAVALATSTRDIAYGDDARFVEHGAELGFHMGLLPEAQATQAVEARQMMNVTYDIVQAYASLIMGGVAPPILLSEALEHREANSFFYLRGGIRTHAMRLTPVGPPILSRPIHKSALMMDTVAALCRTAFVAAPDVRRSFVDYEFGYIEGINPDPVTTNLEDMTNLLGSRRIAGSLNGAAHCVVELFDNGTIGLDMIAGPPPCQADGRQFCAVPVDRFQPRSAPVALLADTYGCHSGSPSTRGQFWSGDLNGASDYVTDVDPTQTAVRGVNMRAQPSLNAAVAGQLRAEQQVEVSDCRIVDDVQGVWMQVRAGGQTGWVSARFLSPYRWSDLRPLIDGPAPGR</sequence>
<name>A0A239CEE0_9RHOB</name>
<dbReference type="EMBL" id="FZON01000006">
    <property type="protein sequence ID" value="SNS18319.1"/>
    <property type="molecule type" value="Genomic_DNA"/>
</dbReference>
<dbReference type="Pfam" id="PF08239">
    <property type="entry name" value="SH3_3"/>
    <property type="match status" value="1"/>
</dbReference>
<evidence type="ECO:0000313" key="3">
    <source>
        <dbReference type="EMBL" id="SNS18319.1"/>
    </source>
</evidence>
<accession>A0A239CEE0</accession>
<organism evidence="3 4">
    <name type="scientific">Antarctobacter heliothermus</name>
    <dbReference type="NCBI Taxonomy" id="74033"/>
    <lineage>
        <taxon>Bacteria</taxon>
        <taxon>Pseudomonadati</taxon>
        <taxon>Pseudomonadota</taxon>
        <taxon>Alphaproteobacteria</taxon>
        <taxon>Rhodobacterales</taxon>
        <taxon>Roseobacteraceae</taxon>
        <taxon>Antarctobacter</taxon>
    </lineage>
</organism>
<dbReference type="RefSeq" id="WP_089276772.1">
    <property type="nucleotide sequence ID" value="NZ_FZON01000006.1"/>
</dbReference>
<keyword evidence="1" id="KW-0732">Signal</keyword>
<dbReference type="SUPFAM" id="SSF52096">
    <property type="entry name" value="ClpP/crotonase"/>
    <property type="match status" value="1"/>
</dbReference>
<evidence type="ECO:0000313" key="4">
    <source>
        <dbReference type="Proteomes" id="UP000198440"/>
    </source>
</evidence>